<protein>
    <submittedName>
        <fullName evidence="1">LuxR family transcriptional regulator</fullName>
    </submittedName>
</protein>
<keyword evidence="2" id="KW-1185">Reference proteome</keyword>
<organism evidence="1 2">
    <name type="scientific">Pandoraea horticolens</name>
    <dbReference type="NCBI Taxonomy" id="2508298"/>
    <lineage>
        <taxon>Bacteria</taxon>
        <taxon>Pseudomonadati</taxon>
        <taxon>Pseudomonadota</taxon>
        <taxon>Betaproteobacteria</taxon>
        <taxon>Burkholderiales</taxon>
        <taxon>Burkholderiaceae</taxon>
        <taxon>Pandoraea</taxon>
    </lineage>
</organism>
<evidence type="ECO:0000313" key="2">
    <source>
        <dbReference type="Proteomes" id="UP000343317"/>
    </source>
</evidence>
<dbReference type="EMBL" id="CABPSM010000010">
    <property type="protein sequence ID" value="VVE27338.1"/>
    <property type="molecule type" value="Genomic_DNA"/>
</dbReference>
<sequence>MRTGRSLISSSIKYAAHMTKSDSNLFSLTENFPVPASLKEADTGRYVINNVHNLR</sequence>
<dbReference type="AlphaFoldDB" id="A0A5E4WR94"/>
<name>A0A5E4WR94_9BURK</name>
<accession>A0A5E4WR94</accession>
<evidence type="ECO:0000313" key="1">
    <source>
        <dbReference type="EMBL" id="VVE27338.1"/>
    </source>
</evidence>
<dbReference type="Proteomes" id="UP000343317">
    <property type="component" value="Unassembled WGS sequence"/>
</dbReference>
<gene>
    <name evidence="1" type="ORF">PHO31112_03452</name>
</gene>
<proteinExistence type="predicted"/>
<reference evidence="1 2" key="1">
    <citation type="submission" date="2019-08" db="EMBL/GenBank/DDBJ databases">
        <authorList>
            <person name="Peeters C."/>
        </authorList>
    </citation>
    <scope>NUCLEOTIDE SEQUENCE [LARGE SCALE GENOMIC DNA]</scope>
    <source>
        <strain evidence="1 2">LMG 31112</strain>
    </source>
</reference>